<reference evidence="1 2" key="1">
    <citation type="submission" date="2015-04" db="EMBL/GenBank/DDBJ databases">
        <authorList>
            <person name="Syromyatnikov M.Y."/>
            <person name="Popov V.N."/>
        </authorList>
    </citation>
    <scope>NUCLEOTIDE SEQUENCE [LARGE SCALE GENOMIC DNA]</scope>
    <source>
        <strain evidence="1">WF-38-12</strain>
    </source>
</reference>
<dbReference type="CDD" id="cd07713">
    <property type="entry name" value="DHPS-like_MBL-fold"/>
    <property type="match status" value="1"/>
</dbReference>
<evidence type="ECO:0008006" key="3">
    <source>
        <dbReference type="Google" id="ProtNLM"/>
    </source>
</evidence>
<dbReference type="InterPro" id="IPR052926">
    <property type="entry name" value="Metallo-beta-lactamase_dom"/>
</dbReference>
<evidence type="ECO:0000313" key="1">
    <source>
        <dbReference type="EMBL" id="CRG91288.1"/>
    </source>
</evidence>
<proteinExistence type="predicted"/>
<dbReference type="Proteomes" id="UP000054383">
    <property type="component" value="Unassembled WGS sequence"/>
</dbReference>
<dbReference type="AlphaFoldDB" id="A0A0U1M6W8"/>
<dbReference type="GO" id="GO:0016740">
    <property type="term" value="F:transferase activity"/>
    <property type="evidence" value="ECO:0007669"/>
    <property type="project" value="TreeGrafter"/>
</dbReference>
<dbReference type="SUPFAM" id="SSF56281">
    <property type="entry name" value="Metallo-hydrolase/oxidoreductase"/>
    <property type="match status" value="1"/>
</dbReference>
<dbReference type="OrthoDB" id="1470350at2759"/>
<dbReference type="InterPro" id="IPR041712">
    <property type="entry name" value="DHPS-like_MBL-fold"/>
</dbReference>
<gene>
    <name evidence="1" type="ORF">PISL3812_08336</name>
</gene>
<dbReference type="OMA" id="CSGWRAK"/>
<dbReference type="Gene3D" id="3.60.15.10">
    <property type="entry name" value="Ribonuclease Z/Hydroxyacylglutathione hydrolase-like"/>
    <property type="match status" value="1"/>
</dbReference>
<sequence length="375" mass="41464">MEADHPNLVEIDSLEIQVIIDNELDPMSPVQPETVQITGGSMGHIALMTSPSLEADERGGAIRELRMEDMCCSAHGLSIMVTATRGDIKHTVLFDVGPEEQAWRKNVNRLKADISQIELIQLSHWHRDHSGGMLEAIRMINKAKEYHGHTGDKVIVDVHPSRPDYRGFLFGEKLISLEADPSIDEIQDNGAQASQHDEMHTVLDDMFLISGEIPRQTSYETGLRFGMRFDKSEGEWFSDEKVADERFLMCNLKGKGLVVFTGCSHAGVVNASRHASNLLGGKVPIHAIVGGYHLSLSDHKTVEDTVSDLKRLDPAILMPGHCTGWRAKFSIEKAMPGSLVPCTVGTRHMMRNKNAVQAAQTAVANEIIINHKLII</sequence>
<dbReference type="InterPro" id="IPR036866">
    <property type="entry name" value="RibonucZ/Hydroxyglut_hydro"/>
</dbReference>
<dbReference type="PANTHER" id="PTHR13754:SF13">
    <property type="entry name" value="METALLO-BETA-LACTAMASE SUPERFAMILY PROTEIN (AFU_ORTHOLOGUE AFUA_3G07630)"/>
    <property type="match status" value="1"/>
</dbReference>
<name>A0A0U1M6W8_TALIS</name>
<dbReference type="EMBL" id="CVMT01000009">
    <property type="protein sequence ID" value="CRG91288.1"/>
    <property type="molecule type" value="Genomic_DNA"/>
</dbReference>
<organism evidence="1 2">
    <name type="scientific">Talaromyces islandicus</name>
    <name type="common">Penicillium islandicum</name>
    <dbReference type="NCBI Taxonomy" id="28573"/>
    <lineage>
        <taxon>Eukaryota</taxon>
        <taxon>Fungi</taxon>
        <taxon>Dikarya</taxon>
        <taxon>Ascomycota</taxon>
        <taxon>Pezizomycotina</taxon>
        <taxon>Eurotiomycetes</taxon>
        <taxon>Eurotiomycetidae</taxon>
        <taxon>Eurotiales</taxon>
        <taxon>Trichocomaceae</taxon>
        <taxon>Talaromyces</taxon>
        <taxon>Talaromyces sect. Islandici</taxon>
    </lineage>
</organism>
<evidence type="ECO:0000313" key="2">
    <source>
        <dbReference type="Proteomes" id="UP000054383"/>
    </source>
</evidence>
<dbReference type="PANTHER" id="PTHR13754">
    <property type="entry name" value="METALLO-BETA-LACTAMASE SUPERFAMILY PROTEIN"/>
    <property type="match status" value="1"/>
</dbReference>
<dbReference type="STRING" id="28573.A0A0U1M6W8"/>
<protein>
    <recommendedName>
        <fullName evidence="3">Metallo-beta-lactamase domain-containing protein</fullName>
    </recommendedName>
</protein>
<keyword evidence="2" id="KW-1185">Reference proteome</keyword>
<accession>A0A0U1M6W8</accession>